<evidence type="ECO:0008006" key="5">
    <source>
        <dbReference type="Google" id="ProtNLM"/>
    </source>
</evidence>
<evidence type="ECO:0000313" key="4">
    <source>
        <dbReference type="Proteomes" id="UP000823388"/>
    </source>
</evidence>
<comment type="caution">
    <text evidence="3">The sequence shown here is derived from an EMBL/GenBank/DDBJ whole genome shotgun (WGS) entry which is preliminary data.</text>
</comment>
<dbReference type="AlphaFoldDB" id="A0A8T0VGR0"/>
<feature type="transmembrane region" description="Helical" evidence="2">
    <location>
        <begin position="123"/>
        <end position="145"/>
    </location>
</feature>
<evidence type="ECO:0000313" key="3">
    <source>
        <dbReference type="EMBL" id="KAG2632776.1"/>
    </source>
</evidence>
<keyword evidence="2" id="KW-0472">Membrane</keyword>
<dbReference type="InterPro" id="IPR045009">
    <property type="entry name" value="CASPL-5"/>
</dbReference>
<name>A0A8T0VGR0_PANVG</name>
<comment type="subunit">
    <text evidence="1">Homodimer and heterodimers.</text>
</comment>
<keyword evidence="2" id="KW-0812">Transmembrane</keyword>
<reference evidence="3" key="1">
    <citation type="submission" date="2020-05" db="EMBL/GenBank/DDBJ databases">
        <title>WGS assembly of Panicum virgatum.</title>
        <authorList>
            <person name="Lovell J.T."/>
            <person name="Jenkins J."/>
            <person name="Shu S."/>
            <person name="Juenger T.E."/>
            <person name="Schmutz J."/>
        </authorList>
    </citation>
    <scope>NUCLEOTIDE SEQUENCE</scope>
    <source>
        <strain evidence="3">AP13</strain>
    </source>
</reference>
<dbReference type="PANTHER" id="PTHR32021:SF19">
    <property type="entry name" value="CASP-LIKE PROTEIN 5A2"/>
    <property type="match status" value="1"/>
</dbReference>
<gene>
    <name evidence="3" type="ORF">PVAP13_2NG124303</name>
</gene>
<sequence>MEVVEAMPQPQAPWARTATAGGLGLRIVCALATLATTASTGGFSSHPALCFLAAASTLQCVWTMPLALLNLHTLLSGQWPLENHHWIAGVAAIAGDGATSGVATMVDDDLKLCAALPCAGFRAAAWMGFASCIALLPTLLFNWLINNAAGNGR</sequence>
<proteinExistence type="predicted"/>
<keyword evidence="2" id="KW-1133">Transmembrane helix</keyword>
<protein>
    <recommendedName>
        <fullName evidence="5">CASP-like protein</fullName>
    </recommendedName>
</protein>
<organism evidence="3 4">
    <name type="scientific">Panicum virgatum</name>
    <name type="common">Blackwell switchgrass</name>
    <dbReference type="NCBI Taxonomy" id="38727"/>
    <lineage>
        <taxon>Eukaryota</taxon>
        <taxon>Viridiplantae</taxon>
        <taxon>Streptophyta</taxon>
        <taxon>Embryophyta</taxon>
        <taxon>Tracheophyta</taxon>
        <taxon>Spermatophyta</taxon>
        <taxon>Magnoliopsida</taxon>
        <taxon>Liliopsida</taxon>
        <taxon>Poales</taxon>
        <taxon>Poaceae</taxon>
        <taxon>PACMAD clade</taxon>
        <taxon>Panicoideae</taxon>
        <taxon>Panicodae</taxon>
        <taxon>Paniceae</taxon>
        <taxon>Panicinae</taxon>
        <taxon>Panicum</taxon>
        <taxon>Panicum sect. Hiantes</taxon>
    </lineage>
</organism>
<evidence type="ECO:0000256" key="2">
    <source>
        <dbReference type="SAM" id="Phobius"/>
    </source>
</evidence>
<accession>A0A8T0VGR0</accession>
<dbReference type="PANTHER" id="PTHR32021">
    <property type="entry name" value="CASP-LIKE PROTEIN 5B3"/>
    <property type="match status" value="1"/>
</dbReference>
<dbReference type="EMBL" id="CM029040">
    <property type="protein sequence ID" value="KAG2632776.1"/>
    <property type="molecule type" value="Genomic_DNA"/>
</dbReference>
<dbReference type="Proteomes" id="UP000823388">
    <property type="component" value="Chromosome 2N"/>
</dbReference>
<dbReference type="GO" id="GO:0016020">
    <property type="term" value="C:membrane"/>
    <property type="evidence" value="ECO:0007669"/>
    <property type="project" value="TreeGrafter"/>
</dbReference>
<evidence type="ECO:0000256" key="1">
    <source>
        <dbReference type="ARBA" id="ARBA00011489"/>
    </source>
</evidence>
<keyword evidence="4" id="KW-1185">Reference proteome</keyword>